<feature type="domain" description="Type I restriction modification DNA specificity" evidence="5">
    <location>
        <begin position="14"/>
        <end position="202"/>
    </location>
</feature>
<keyword evidence="2" id="KW-0680">Restriction system</keyword>
<comment type="similarity">
    <text evidence="1">Belongs to the type-I restriction system S methylase family.</text>
</comment>
<dbReference type="RefSeq" id="WP_201372658.1">
    <property type="nucleotide sequence ID" value="NZ_BNJG01000002.1"/>
</dbReference>
<sequence length="426" mass="47657">MSDQRIETPEAVVWKKKTIGDIVYIQGGDAKATNALAEKAADELAQKATDDLAVSANSYPYIQSGDLQNTREIVITRRILKSDATNIRRVPVKCVLLAAARPDTVGRCGILSEEAIINNVTQALIPRNPQELLVDFLFYYFRLPSTQKTLRDILIHRGQTQLRRGDTEALEIFLPPLNVQRNITLRLNALTKEIQQNKSTLDQISPKITQTKGASIDKIFTTLEQDPVIERLPLRNVVTQIKHSVHSRDDQTHGEYIYVPLQGLSAGTLVPKQIKPLREINSLPAKFYGSQSSPSSTILYSLINPELRRIALVNDISNNGYITYNPNIIALTVTNPKCDPTFCMWALIAAPITQFISGMVIPRVNMTALLNYRLPLPPLAEQKRIVDTIDTLSKTFSELTKKQEEQRQKLDQLEQGIIVQALQGAS</sequence>
<dbReference type="CDD" id="cd16961">
    <property type="entry name" value="RMtype1_S_TRD-CR_like"/>
    <property type="match status" value="2"/>
</dbReference>
<proteinExistence type="inferred from homology"/>
<evidence type="ECO:0000256" key="1">
    <source>
        <dbReference type="ARBA" id="ARBA00010923"/>
    </source>
</evidence>
<dbReference type="SUPFAM" id="SSF116734">
    <property type="entry name" value="DNA methylase specificity domain"/>
    <property type="match status" value="2"/>
</dbReference>
<accession>A0ABQ3UTR8</accession>
<dbReference type="InterPro" id="IPR044946">
    <property type="entry name" value="Restrct_endonuc_typeI_TRD_sf"/>
</dbReference>
<comment type="caution">
    <text evidence="6">The sequence shown here is derived from an EMBL/GenBank/DDBJ whole genome shotgun (WGS) entry which is preliminary data.</text>
</comment>
<evidence type="ECO:0000256" key="4">
    <source>
        <dbReference type="SAM" id="Coils"/>
    </source>
</evidence>
<organism evidence="6 7">
    <name type="scientific">Ktedonobacter robiniae</name>
    <dbReference type="NCBI Taxonomy" id="2778365"/>
    <lineage>
        <taxon>Bacteria</taxon>
        <taxon>Bacillati</taxon>
        <taxon>Chloroflexota</taxon>
        <taxon>Ktedonobacteria</taxon>
        <taxon>Ktedonobacterales</taxon>
        <taxon>Ktedonobacteraceae</taxon>
        <taxon>Ktedonobacter</taxon>
    </lineage>
</organism>
<name>A0ABQ3UTR8_9CHLR</name>
<feature type="domain" description="Type I restriction modification DNA specificity" evidence="5">
    <location>
        <begin position="292"/>
        <end position="405"/>
    </location>
</feature>
<feature type="coiled-coil region" evidence="4">
    <location>
        <begin position="389"/>
        <end position="416"/>
    </location>
</feature>
<dbReference type="PANTHER" id="PTHR30408">
    <property type="entry name" value="TYPE-1 RESTRICTION ENZYME ECOKI SPECIFICITY PROTEIN"/>
    <property type="match status" value="1"/>
</dbReference>
<dbReference type="Proteomes" id="UP000654345">
    <property type="component" value="Unassembled WGS sequence"/>
</dbReference>
<evidence type="ECO:0000259" key="5">
    <source>
        <dbReference type="Pfam" id="PF01420"/>
    </source>
</evidence>
<gene>
    <name evidence="6" type="ORF">KSB_45520</name>
</gene>
<dbReference type="Pfam" id="PF01420">
    <property type="entry name" value="Methylase_S"/>
    <property type="match status" value="2"/>
</dbReference>
<dbReference type="EMBL" id="BNJG01000002">
    <property type="protein sequence ID" value="GHO56077.1"/>
    <property type="molecule type" value="Genomic_DNA"/>
</dbReference>
<evidence type="ECO:0000313" key="7">
    <source>
        <dbReference type="Proteomes" id="UP000654345"/>
    </source>
</evidence>
<keyword evidence="3" id="KW-0238">DNA-binding</keyword>
<evidence type="ECO:0000256" key="2">
    <source>
        <dbReference type="ARBA" id="ARBA00022747"/>
    </source>
</evidence>
<protein>
    <recommendedName>
        <fullName evidence="5">Type I restriction modification DNA specificity domain-containing protein</fullName>
    </recommendedName>
</protein>
<evidence type="ECO:0000313" key="6">
    <source>
        <dbReference type="EMBL" id="GHO56077.1"/>
    </source>
</evidence>
<evidence type="ECO:0000256" key="3">
    <source>
        <dbReference type="ARBA" id="ARBA00023125"/>
    </source>
</evidence>
<keyword evidence="7" id="KW-1185">Reference proteome</keyword>
<dbReference type="Gene3D" id="3.90.220.20">
    <property type="entry name" value="DNA methylase specificity domains"/>
    <property type="match status" value="2"/>
</dbReference>
<reference evidence="6 7" key="1">
    <citation type="journal article" date="2021" name="Int. J. Syst. Evol. Microbiol.">
        <title>Reticulibacter mediterranei gen. nov., sp. nov., within the new family Reticulibacteraceae fam. nov., and Ktedonospora formicarum gen. nov., sp. nov., Ktedonobacter robiniae sp. nov., Dictyobacter formicarum sp. nov. and Dictyobacter arantiisoli sp. nov., belonging to the class Ktedonobacteria.</title>
        <authorList>
            <person name="Yabe S."/>
            <person name="Zheng Y."/>
            <person name="Wang C.M."/>
            <person name="Sakai Y."/>
            <person name="Abe K."/>
            <person name="Yokota A."/>
            <person name="Donadio S."/>
            <person name="Cavaletti L."/>
            <person name="Monciardini P."/>
        </authorList>
    </citation>
    <scope>NUCLEOTIDE SEQUENCE [LARGE SCALE GENOMIC DNA]</scope>
    <source>
        <strain evidence="6 7">SOSP1-30</strain>
    </source>
</reference>
<keyword evidence="4" id="KW-0175">Coiled coil</keyword>
<dbReference type="InterPro" id="IPR052021">
    <property type="entry name" value="Type-I_RS_S_subunit"/>
</dbReference>
<dbReference type="PANTHER" id="PTHR30408:SF12">
    <property type="entry name" value="TYPE I RESTRICTION ENZYME MJAVIII SPECIFICITY SUBUNIT"/>
    <property type="match status" value="1"/>
</dbReference>
<dbReference type="InterPro" id="IPR000055">
    <property type="entry name" value="Restrct_endonuc_typeI_TRD"/>
</dbReference>